<evidence type="ECO:0000313" key="2">
    <source>
        <dbReference type="EMBL" id="MBW7458769.1"/>
    </source>
</evidence>
<accession>A0ABS7CD09</accession>
<name>A0ABS7CD09_9BACL</name>
<dbReference type="SUPFAM" id="SSF51658">
    <property type="entry name" value="Xylose isomerase-like"/>
    <property type="match status" value="1"/>
</dbReference>
<dbReference type="Proteomes" id="UP001519887">
    <property type="component" value="Unassembled WGS sequence"/>
</dbReference>
<feature type="domain" description="Xylose isomerase-like TIM barrel" evidence="1">
    <location>
        <begin position="34"/>
        <end position="268"/>
    </location>
</feature>
<dbReference type="InterPro" id="IPR013022">
    <property type="entry name" value="Xyl_isomerase-like_TIM-brl"/>
</dbReference>
<organism evidence="2 3">
    <name type="scientific">Paenibacillus sepulcri</name>
    <dbReference type="NCBI Taxonomy" id="359917"/>
    <lineage>
        <taxon>Bacteria</taxon>
        <taxon>Bacillati</taxon>
        <taxon>Bacillota</taxon>
        <taxon>Bacilli</taxon>
        <taxon>Bacillales</taxon>
        <taxon>Paenibacillaceae</taxon>
        <taxon>Paenibacillus</taxon>
    </lineage>
</organism>
<gene>
    <name evidence="2" type="ORF">K0U00_32465</name>
</gene>
<dbReference type="PANTHER" id="PTHR12110:SF53">
    <property type="entry name" value="BLR5974 PROTEIN"/>
    <property type="match status" value="1"/>
</dbReference>
<dbReference type="EMBL" id="JAHZIK010001336">
    <property type="protein sequence ID" value="MBW7458769.1"/>
    <property type="molecule type" value="Genomic_DNA"/>
</dbReference>
<evidence type="ECO:0000313" key="3">
    <source>
        <dbReference type="Proteomes" id="UP001519887"/>
    </source>
</evidence>
<dbReference type="RefSeq" id="WP_210040055.1">
    <property type="nucleotide sequence ID" value="NZ_JBHLVU010000007.1"/>
</dbReference>
<sequence length="272" mass="29952">MELSLSMWSVHRTVREQGWTVMDFLSFCSGEGIKRVELLNVFWQDLEQELPQVLNYIRDNGITVVSYAVANDFVHESAVERSAALKQITEAFPTANVLGTSMIRVFSGNLSGSINYETALDWIVDGLSEAARQAELAGMVLGLENHGKLAGSGEQVQKIIDRVGSPALRSTFDTGNFLLVGEHPTHALEVLLPLIAHVHVKDFYPDTNGRYTSLGGQAYEGIALGKGEVEVKKIVNRLREHGYQGAFVLEYEGLGSEVQGILDSFAYFNSIK</sequence>
<dbReference type="Gene3D" id="3.20.20.150">
    <property type="entry name" value="Divalent-metal-dependent TIM barrel enzymes"/>
    <property type="match status" value="1"/>
</dbReference>
<dbReference type="InterPro" id="IPR050312">
    <property type="entry name" value="IolE/XylAMocC-like"/>
</dbReference>
<keyword evidence="3" id="KW-1185">Reference proteome</keyword>
<protein>
    <submittedName>
        <fullName evidence="2">TIM barrel protein</fullName>
    </submittedName>
</protein>
<evidence type="ECO:0000259" key="1">
    <source>
        <dbReference type="Pfam" id="PF01261"/>
    </source>
</evidence>
<dbReference type="InterPro" id="IPR036237">
    <property type="entry name" value="Xyl_isomerase-like_sf"/>
</dbReference>
<reference evidence="2 3" key="1">
    <citation type="submission" date="2021-07" db="EMBL/GenBank/DDBJ databases">
        <title>Paenibacillus radiodurans sp. nov., isolated from the southeastern edge of Tengger Desert.</title>
        <authorList>
            <person name="Zhang G."/>
        </authorList>
    </citation>
    <scope>NUCLEOTIDE SEQUENCE [LARGE SCALE GENOMIC DNA]</scope>
    <source>
        <strain evidence="2 3">CCM 7311</strain>
    </source>
</reference>
<comment type="caution">
    <text evidence="2">The sequence shown here is derived from an EMBL/GenBank/DDBJ whole genome shotgun (WGS) entry which is preliminary data.</text>
</comment>
<dbReference type="PANTHER" id="PTHR12110">
    <property type="entry name" value="HYDROXYPYRUVATE ISOMERASE"/>
    <property type="match status" value="1"/>
</dbReference>
<proteinExistence type="predicted"/>
<dbReference type="Pfam" id="PF01261">
    <property type="entry name" value="AP_endonuc_2"/>
    <property type="match status" value="1"/>
</dbReference>